<proteinExistence type="predicted"/>
<name>A0A5B7K2L9_PORTR</name>
<evidence type="ECO:0000313" key="2">
    <source>
        <dbReference type="Proteomes" id="UP000324222"/>
    </source>
</evidence>
<dbReference type="Proteomes" id="UP000324222">
    <property type="component" value="Unassembled WGS sequence"/>
</dbReference>
<comment type="caution">
    <text evidence="1">The sequence shown here is derived from an EMBL/GenBank/DDBJ whole genome shotgun (WGS) entry which is preliminary data.</text>
</comment>
<organism evidence="1 2">
    <name type="scientific">Portunus trituberculatus</name>
    <name type="common">Swimming crab</name>
    <name type="synonym">Neptunus trituberculatus</name>
    <dbReference type="NCBI Taxonomy" id="210409"/>
    <lineage>
        <taxon>Eukaryota</taxon>
        <taxon>Metazoa</taxon>
        <taxon>Ecdysozoa</taxon>
        <taxon>Arthropoda</taxon>
        <taxon>Crustacea</taxon>
        <taxon>Multicrustacea</taxon>
        <taxon>Malacostraca</taxon>
        <taxon>Eumalacostraca</taxon>
        <taxon>Eucarida</taxon>
        <taxon>Decapoda</taxon>
        <taxon>Pleocyemata</taxon>
        <taxon>Brachyura</taxon>
        <taxon>Eubrachyura</taxon>
        <taxon>Portunoidea</taxon>
        <taxon>Portunidae</taxon>
        <taxon>Portuninae</taxon>
        <taxon>Portunus</taxon>
    </lineage>
</organism>
<keyword evidence="2" id="KW-1185">Reference proteome</keyword>
<dbReference type="AlphaFoldDB" id="A0A5B7K2L9"/>
<gene>
    <name evidence="1" type="ORF">E2C01_100278</name>
</gene>
<evidence type="ECO:0000313" key="1">
    <source>
        <dbReference type="EMBL" id="MPD04582.1"/>
    </source>
</evidence>
<reference evidence="1 2" key="1">
    <citation type="submission" date="2019-05" db="EMBL/GenBank/DDBJ databases">
        <title>Another draft genome of Portunus trituberculatus and its Hox gene families provides insights of decapod evolution.</title>
        <authorList>
            <person name="Jeong J.-H."/>
            <person name="Song I."/>
            <person name="Kim S."/>
            <person name="Choi T."/>
            <person name="Kim D."/>
            <person name="Ryu S."/>
            <person name="Kim W."/>
        </authorList>
    </citation>
    <scope>NUCLEOTIDE SEQUENCE [LARGE SCALE GENOMIC DNA]</scope>
    <source>
        <tissue evidence="1">Muscle</tissue>
    </source>
</reference>
<accession>A0A5B7K2L9</accession>
<protein>
    <submittedName>
        <fullName evidence="1">Uncharacterized protein</fullName>
    </submittedName>
</protein>
<dbReference type="EMBL" id="VSRR010141724">
    <property type="protein sequence ID" value="MPD04582.1"/>
    <property type="molecule type" value="Genomic_DNA"/>
</dbReference>
<sequence>MSSVKSWNLHQLVWEHRRGGGSCFSLMTEGIFDGRALAGFVFKRRLDTALVAPFVRVLSGTADEKT</sequence>